<dbReference type="PANTHER" id="PTHR43761:SF1">
    <property type="entry name" value="D-ISOMER SPECIFIC 2-HYDROXYACID DEHYDROGENASE CATALYTIC DOMAIN-CONTAINING PROTEIN-RELATED"/>
    <property type="match status" value="1"/>
</dbReference>
<dbReference type="Gene3D" id="3.40.50.720">
    <property type="entry name" value="NAD(P)-binding Rossmann-like Domain"/>
    <property type="match status" value="2"/>
</dbReference>
<dbReference type="RefSeq" id="WP_129212905.1">
    <property type="nucleotide sequence ID" value="NZ_REGR01000008.1"/>
</dbReference>
<keyword evidence="3" id="KW-0520">NAD</keyword>
<evidence type="ECO:0000313" key="8">
    <source>
        <dbReference type="Proteomes" id="UP000290682"/>
    </source>
</evidence>
<comment type="similarity">
    <text evidence="1 4">Belongs to the D-isomer specific 2-hydroxyacid dehydrogenase family.</text>
</comment>
<dbReference type="InterPro" id="IPR029753">
    <property type="entry name" value="D-isomer_DH_CS"/>
</dbReference>
<keyword evidence="8" id="KW-1185">Reference proteome</keyword>
<comment type="caution">
    <text evidence="7">The sequence shown here is derived from an EMBL/GenBank/DDBJ whole genome shotgun (WGS) entry which is preliminary data.</text>
</comment>
<protein>
    <submittedName>
        <fullName evidence="7">D-2-hydroxyacid dehydrogenase</fullName>
    </submittedName>
</protein>
<dbReference type="SUPFAM" id="SSF51735">
    <property type="entry name" value="NAD(P)-binding Rossmann-fold domains"/>
    <property type="match status" value="1"/>
</dbReference>
<evidence type="ECO:0000256" key="2">
    <source>
        <dbReference type="ARBA" id="ARBA00023002"/>
    </source>
</evidence>
<accession>A0ABY0FEU3</accession>
<dbReference type="CDD" id="cd12162">
    <property type="entry name" value="2-Hacid_dh_4"/>
    <property type="match status" value="1"/>
</dbReference>
<evidence type="ECO:0000259" key="6">
    <source>
        <dbReference type="Pfam" id="PF02826"/>
    </source>
</evidence>
<dbReference type="Proteomes" id="UP000290682">
    <property type="component" value="Unassembled WGS sequence"/>
</dbReference>
<reference evidence="7 8" key="1">
    <citation type="submission" date="2018-10" db="EMBL/GenBank/DDBJ databases">
        <title>Draft genome of Fastidiocella sp. strain 375T, a bacterium isolated from a karstic cave dripping water.</title>
        <authorList>
            <person name="Coelho C."/>
            <person name="Verissimo A."/>
            <person name="Tiago I."/>
        </authorList>
    </citation>
    <scope>NUCLEOTIDE SEQUENCE [LARGE SCALE GENOMIC DNA]</scope>
    <source>
        <strain evidence="7 8">CAVE-375</strain>
    </source>
</reference>
<evidence type="ECO:0000256" key="4">
    <source>
        <dbReference type="RuleBase" id="RU003719"/>
    </source>
</evidence>
<evidence type="ECO:0000313" key="7">
    <source>
        <dbReference type="EMBL" id="RXZ43535.1"/>
    </source>
</evidence>
<dbReference type="InterPro" id="IPR006139">
    <property type="entry name" value="D-isomer_2_OHA_DH_cat_dom"/>
</dbReference>
<evidence type="ECO:0000259" key="5">
    <source>
        <dbReference type="Pfam" id="PF00389"/>
    </source>
</evidence>
<dbReference type="Pfam" id="PF00389">
    <property type="entry name" value="2-Hacid_dh"/>
    <property type="match status" value="1"/>
</dbReference>
<name>A0ABY0FEU3_9NEIS</name>
<feature type="domain" description="D-isomer specific 2-hydroxyacid dehydrogenase catalytic" evidence="5">
    <location>
        <begin position="27"/>
        <end position="317"/>
    </location>
</feature>
<evidence type="ECO:0000256" key="3">
    <source>
        <dbReference type="ARBA" id="ARBA00023027"/>
    </source>
</evidence>
<evidence type="ECO:0000256" key="1">
    <source>
        <dbReference type="ARBA" id="ARBA00005854"/>
    </source>
</evidence>
<dbReference type="Pfam" id="PF02826">
    <property type="entry name" value="2-Hacid_dh_C"/>
    <property type="match status" value="1"/>
</dbReference>
<dbReference type="PROSITE" id="PS00670">
    <property type="entry name" value="D_2_HYDROXYACID_DH_2"/>
    <property type="match status" value="1"/>
</dbReference>
<sequence>MTPHRIVFVDRDSLPVPISISGFPHEYRDYPASRPEELAERLAAADIVITNKVPFSRATLEQLPNLKMLAVAATGVNMIDLAACKERGVAVANVRQYGDQAVAEHAFMLMMALMRNLPAYQRDVAAGLWENAPQFCHFGAPVRDLAGATLAIVGAGGIGQALAERARAFGMTVLFAEHKGATSVRDGYTAFDEMLASADVISLHCPLNAATEHLIGEAELVAIKPGAVLINTARGGLIDENALIAALKYGQLGGAGVDVLSEEPPRGGNVLLKSRLPHLIVTPHVAWTSQQAMRTLATQVAENIEAFVAGERLRRVV</sequence>
<dbReference type="InterPro" id="IPR006140">
    <property type="entry name" value="D-isomer_DH_NAD-bd"/>
</dbReference>
<proteinExistence type="inferred from homology"/>
<dbReference type="InterPro" id="IPR050418">
    <property type="entry name" value="D-iso_2-hydroxyacid_DH_PdxB"/>
</dbReference>
<dbReference type="PANTHER" id="PTHR43761">
    <property type="entry name" value="D-ISOMER SPECIFIC 2-HYDROXYACID DEHYDROGENASE FAMILY PROTEIN (AFU_ORTHOLOGUE AFUA_1G13630)"/>
    <property type="match status" value="1"/>
</dbReference>
<dbReference type="InterPro" id="IPR036291">
    <property type="entry name" value="NAD(P)-bd_dom_sf"/>
</dbReference>
<organism evidence="7 8">
    <name type="scientific">Crenobacter cavernae</name>
    <dbReference type="NCBI Taxonomy" id="2290923"/>
    <lineage>
        <taxon>Bacteria</taxon>
        <taxon>Pseudomonadati</taxon>
        <taxon>Pseudomonadota</taxon>
        <taxon>Betaproteobacteria</taxon>
        <taxon>Neisseriales</taxon>
        <taxon>Neisseriaceae</taxon>
        <taxon>Crenobacter</taxon>
    </lineage>
</organism>
<gene>
    <name evidence="7" type="ORF">EBB06_09220</name>
</gene>
<dbReference type="SUPFAM" id="SSF52283">
    <property type="entry name" value="Formate/glycerate dehydrogenase catalytic domain-like"/>
    <property type="match status" value="1"/>
</dbReference>
<keyword evidence="2 4" id="KW-0560">Oxidoreductase</keyword>
<feature type="domain" description="D-isomer specific 2-hydroxyacid dehydrogenase NAD-binding" evidence="6">
    <location>
        <begin position="107"/>
        <end position="286"/>
    </location>
</feature>
<dbReference type="EMBL" id="REGR01000008">
    <property type="protein sequence ID" value="RXZ43535.1"/>
    <property type="molecule type" value="Genomic_DNA"/>
</dbReference>